<evidence type="ECO:0000313" key="7">
    <source>
        <dbReference type="Proteomes" id="UP000011744"/>
    </source>
</evidence>
<proteinExistence type="inferred from homology"/>
<dbReference type="SUPFAM" id="SSF53720">
    <property type="entry name" value="ALDH-like"/>
    <property type="match status" value="1"/>
</dbReference>
<dbReference type="PANTHER" id="PTHR42804">
    <property type="entry name" value="ALDEHYDE DEHYDROGENASE"/>
    <property type="match status" value="1"/>
</dbReference>
<dbReference type="PROSITE" id="PS00687">
    <property type="entry name" value="ALDEHYDE_DEHYDR_GLU"/>
    <property type="match status" value="1"/>
</dbReference>
<evidence type="ECO:0000256" key="1">
    <source>
        <dbReference type="ARBA" id="ARBA00009986"/>
    </source>
</evidence>
<keyword evidence="7" id="KW-1185">Reference proteome</keyword>
<accession>M2YFN5</accession>
<dbReference type="FunFam" id="3.40.605.10:FF:000007">
    <property type="entry name" value="NAD/NADP-dependent betaine aldehyde dehydrogenase"/>
    <property type="match status" value="1"/>
</dbReference>
<evidence type="ECO:0000313" key="6">
    <source>
        <dbReference type="EMBL" id="EME71826.1"/>
    </source>
</evidence>
<protein>
    <submittedName>
        <fullName evidence="6">NAD-dependent aldehyde dehydrogenase</fullName>
    </submittedName>
</protein>
<organism evidence="6 7">
    <name type="scientific">Paramagnetospirillum caucaseum</name>
    <dbReference type="NCBI Taxonomy" id="1244869"/>
    <lineage>
        <taxon>Bacteria</taxon>
        <taxon>Pseudomonadati</taxon>
        <taxon>Pseudomonadota</taxon>
        <taxon>Alphaproteobacteria</taxon>
        <taxon>Rhodospirillales</taxon>
        <taxon>Magnetospirillaceae</taxon>
        <taxon>Paramagnetospirillum</taxon>
    </lineage>
</organism>
<dbReference type="RefSeq" id="WP_008613377.1">
    <property type="nucleotide sequence ID" value="NZ_AONQ01000002.1"/>
</dbReference>
<comment type="caution">
    <text evidence="6">The sequence shown here is derived from an EMBL/GenBank/DDBJ whole genome shotgun (WGS) entry which is preliminary data.</text>
</comment>
<reference evidence="6 7" key="1">
    <citation type="journal article" date="2014" name="Genome Announc.">
        <title>Draft Genome Sequence of Magnetospirillum sp. Strain SO-1, a Freshwater Magnetotactic Bacterium Isolated from the Ol'khovka River, Russia.</title>
        <authorList>
            <person name="Grouzdev D.S."/>
            <person name="Dziuba M.V."/>
            <person name="Sukhacheva M.S."/>
            <person name="Mardanov A.V."/>
            <person name="Beletskiy A.V."/>
            <person name="Kuznetsov B.B."/>
            <person name="Skryabin K.G."/>
        </authorList>
    </citation>
    <scope>NUCLEOTIDE SEQUENCE [LARGE SCALE GENOMIC DNA]</scope>
    <source>
        <strain evidence="6 7">SO-1</strain>
    </source>
</reference>
<evidence type="ECO:0000256" key="2">
    <source>
        <dbReference type="ARBA" id="ARBA00023002"/>
    </source>
</evidence>
<dbReference type="AlphaFoldDB" id="M2YFN5"/>
<dbReference type="Proteomes" id="UP000011744">
    <property type="component" value="Unassembled WGS sequence"/>
</dbReference>
<evidence type="ECO:0000256" key="4">
    <source>
        <dbReference type="RuleBase" id="RU003345"/>
    </source>
</evidence>
<dbReference type="Pfam" id="PF00171">
    <property type="entry name" value="Aldedh"/>
    <property type="match status" value="1"/>
</dbReference>
<dbReference type="CDD" id="cd07138">
    <property type="entry name" value="ALDH_CddD_SSP0762"/>
    <property type="match status" value="1"/>
</dbReference>
<dbReference type="InterPro" id="IPR015590">
    <property type="entry name" value="Aldehyde_DH_dom"/>
</dbReference>
<dbReference type="eggNOG" id="COG1012">
    <property type="taxonomic scope" value="Bacteria"/>
</dbReference>
<name>M2YFN5_9PROT</name>
<dbReference type="GO" id="GO:0016620">
    <property type="term" value="F:oxidoreductase activity, acting on the aldehyde or oxo group of donors, NAD or NADP as acceptor"/>
    <property type="evidence" value="ECO:0007669"/>
    <property type="project" value="InterPro"/>
</dbReference>
<dbReference type="STRING" id="1244869.H261_01217"/>
<dbReference type="InterPro" id="IPR029510">
    <property type="entry name" value="Ald_DH_CS_GLU"/>
</dbReference>
<feature type="active site" evidence="3">
    <location>
        <position position="247"/>
    </location>
</feature>
<dbReference type="InterPro" id="IPR016162">
    <property type="entry name" value="Ald_DH_N"/>
</dbReference>
<dbReference type="PATRIC" id="fig|1244869.3.peg.236"/>
<dbReference type="Gene3D" id="3.40.605.10">
    <property type="entry name" value="Aldehyde Dehydrogenase, Chain A, domain 1"/>
    <property type="match status" value="1"/>
</dbReference>
<dbReference type="Gene3D" id="3.40.309.10">
    <property type="entry name" value="Aldehyde Dehydrogenase, Chain A, domain 2"/>
    <property type="match status" value="1"/>
</dbReference>
<feature type="domain" description="Aldehyde dehydrogenase" evidence="5">
    <location>
        <begin position="13"/>
        <end position="471"/>
    </location>
</feature>
<dbReference type="EMBL" id="AONQ01000002">
    <property type="protein sequence ID" value="EME71826.1"/>
    <property type="molecule type" value="Genomic_DNA"/>
</dbReference>
<keyword evidence="2 4" id="KW-0560">Oxidoreductase</keyword>
<evidence type="ECO:0000259" key="5">
    <source>
        <dbReference type="Pfam" id="PF00171"/>
    </source>
</evidence>
<gene>
    <name evidence="6" type="ORF">H261_01217</name>
</gene>
<dbReference type="OrthoDB" id="9772584at2"/>
<sequence>MRDCLDFYIDGAWVQPTPGSRRLDVVNPATEQVSGQVALGTAGDAVRAVEAAARAFPAWAATPLAERLDILAKVTALYESRLDEIARAISLEMGAPLERLAKPAQARAGLGHFKTALSLAKTYAFERRQGTTLVVKEPVGVASLITPWNWPLNQIACKVAPALAAGCAMVLKPSEFAPYSARILAEIIHEAGVPAGVFNMVFGDGAEIGPALSSHPLVDMVSLTGSNAAGSSVMREGAATIKKVSLELGGKSANIICDSADFKKAMGHAVKAMMGNTGQSCNAPSRLFVPAHRLEEAENQAAELCARIRVGDPLDPETVMGPIANARQFDKVRRMIRIGMEEGARLVCGGPERPEGLDRGYFVRPTVFSRVTDAMTIMREEIFGPVLAMRGYTDLDDAVAGANDCVYGLSGYVYAGDLDEARAVARRLRTGMVHLNGALSHPGGPFGGIRQSGVGREWGEAGFEEFLESKTLFGSEAKEQADA</sequence>
<comment type="similarity">
    <text evidence="1 4">Belongs to the aldehyde dehydrogenase family.</text>
</comment>
<dbReference type="InterPro" id="IPR016163">
    <property type="entry name" value="Ald_DH_C"/>
</dbReference>
<dbReference type="PANTHER" id="PTHR42804:SF1">
    <property type="entry name" value="ALDEHYDE DEHYDROGENASE-RELATED"/>
    <property type="match status" value="1"/>
</dbReference>
<dbReference type="InterPro" id="IPR016161">
    <property type="entry name" value="Ald_DH/histidinol_DH"/>
</dbReference>
<evidence type="ECO:0000256" key="3">
    <source>
        <dbReference type="PROSITE-ProRule" id="PRU10007"/>
    </source>
</evidence>